<feature type="region of interest" description="Disordered" evidence="1">
    <location>
        <begin position="48"/>
        <end position="77"/>
    </location>
</feature>
<evidence type="ECO:0000256" key="1">
    <source>
        <dbReference type="SAM" id="MobiDB-lite"/>
    </source>
</evidence>
<feature type="compositionally biased region" description="Basic and acidic residues" evidence="1">
    <location>
        <begin position="48"/>
        <end position="58"/>
    </location>
</feature>
<dbReference type="Proteomes" id="UP000277145">
    <property type="component" value="Unassembled WGS sequence"/>
</dbReference>
<protein>
    <submittedName>
        <fullName evidence="2">Uncharacterized protein</fullName>
    </submittedName>
</protein>
<accession>A0A3A6UMN3</accession>
<organism evidence="2 3">
    <name type="scientific">Legionella pneumophila subsp. pneumophila</name>
    <dbReference type="NCBI Taxonomy" id="91891"/>
    <lineage>
        <taxon>Bacteria</taxon>
        <taxon>Pseudomonadati</taxon>
        <taxon>Pseudomonadota</taxon>
        <taxon>Gammaproteobacteria</taxon>
        <taxon>Legionellales</taxon>
        <taxon>Legionellaceae</taxon>
        <taxon>Legionella</taxon>
    </lineage>
</organism>
<reference evidence="2 3" key="1">
    <citation type="submission" date="2018-08" db="EMBL/GenBank/DDBJ databases">
        <title>Genome Sequences of Legionella pneumophila subsp. pneumophila Isolates, Recovered from a Drinking Water System in a Large Builging.</title>
        <authorList>
            <person name="Gomez-Alvarez V."/>
            <person name="Boczek L."/>
            <person name="King D."/>
            <person name="Pemberton A."/>
            <person name="Pfaller S."/>
            <person name="Rodgers M."/>
            <person name="Santodomingo J."/>
            <person name="Revetta R."/>
        </authorList>
    </citation>
    <scope>NUCLEOTIDE SEQUENCE [LARGE SCALE GENOMIC DNA]</scope>
    <source>
        <strain evidence="2 3">L01C.1</strain>
    </source>
</reference>
<dbReference type="EMBL" id="QWDR01000001">
    <property type="protein sequence ID" value="RJY33984.1"/>
    <property type="molecule type" value="Genomic_DNA"/>
</dbReference>
<name>A0A3A6UMN3_LEGPN</name>
<comment type="caution">
    <text evidence="2">The sequence shown here is derived from an EMBL/GenBank/DDBJ whole genome shotgun (WGS) entry which is preliminary data.</text>
</comment>
<dbReference type="AlphaFoldDB" id="A0A3A6UMN3"/>
<evidence type="ECO:0000313" key="2">
    <source>
        <dbReference type="EMBL" id="RJY33984.1"/>
    </source>
</evidence>
<evidence type="ECO:0000313" key="3">
    <source>
        <dbReference type="Proteomes" id="UP000277145"/>
    </source>
</evidence>
<gene>
    <name evidence="2" type="ORF">D1H98_04095</name>
</gene>
<sequence length="77" mass="8956">MDALKISFTEPSKQEFKRDLVRLRGGKNDFLVSVELDINALRTFQSRDKSWPRDKDPFKPVPEGFKISPGRKKIPPR</sequence>
<proteinExistence type="predicted"/>